<evidence type="ECO:0000313" key="8">
    <source>
        <dbReference type="EMBL" id="MBK3519276.1"/>
    </source>
</evidence>
<evidence type="ECO:0000256" key="3">
    <source>
        <dbReference type="ARBA" id="ARBA00013491"/>
    </source>
</evidence>
<dbReference type="Gene3D" id="2.40.33.20">
    <property type="entry name" value="PK beta-barrel domain-like"/>
    <property type="match status" value="1"/>
</dbReference>
<reference evidence="8 9" key="1">
    <citation type="submission" date="2021-01" db="EMBL/GenBank/DDBJ databases">
        <title>Carboxyliciviraga sp.nov., isolated from coastal sediments.</title>
        <authorList>
            <person name="Lu D."/>
            <person name="Zhang T."/>
        </authorList>
    </citation>
    <scope>NUCLEOTIDE SEQUENCE [LARGE SCALE GENOMIC DNA]</scope>
    <source>
        <strain evidence="8 9">N1Y132</strain>
    </source>
</reference>
<dbReference type="EC" id="2.7.7.75" evidence="2"/>
<evidence type="ECO:0000256" key="5">
    <source>
        <dbReference type="ARBA" id="ARBA00051131"/>
    </source>
</evidence>
<dbReference type="PROSITE" id="PS01078">
    <property type="entry name" value="MOCF_BIOSYNTHESIS_1"/>
    <property type="match status" value="1"/>
</dbReference>
<comment type="catalytic activity">
    <reaction evidence="5">
        <text>molybdopterin + ATP + H(+) = adenylyl-molybdopterin + diphosphate</text>
        <dbReference type="Rhea" id="RHEA:31331"/>
        <dbReference type="ChEBI" id="CHEBI:15378"/>
        <dbReference type="ChEBI" id="CHEBI:30616"/>
        <dbReference type="ChEBI" id="CHEBI:33019"/>
        <dbReference type="ChEBI" id="CHEBI:58698"/>
        <dbReference type="ChEBI" id="CHEBI:62727"/>
        <dbReference type="EC" id="2.7.7.75"/>
    </reaction>
</comment>
<dbReference type="NCBIfam" id="TIGR00177">
    <property type="entry name" value="molyb_syn"/>
    <property type="match status" value="1"/>
</dbReference>
<dbReference type="InterPro" id="IPR005302">
    <property type="entry name" value="MoCF_Sase_C"/>
</dbReference>
<dbReference type="Pfam" id="PF03473">
    <property type="entry name" value="MOSC"/>
    <property type="match status" value="1"/>
</dbReference>
<comment type="pathway">
    <text evidence="1">Cofactor biosynthesis; molybdopterin biosynthesis.</text>
</comment>
<evidence type="ECO:0000256" key="1">
    <source>
        <dbReference type="ARBA" id="ARBA00005046"/>
    </source>
</evidence>
<evidence type="ECO:0000256" key="2">
    <source>
        <dbReference type="ARBA" id="ARBA00012509"/>
    </source>
</evidence>
<dbReference type="SUPFAM" id="SSF53218">
    <property type="entry name" value="Molybdenum cofactor biosynthesis proteins"/>
    <property type="match status" value="1"/>
</dbReference>
<dbReference type="PANTHER" id="PTHR43764">
    <property type="entry name" value="MOLYBDENUM COFACTOR BIOSYNTHESIS"/>
    <property type="match status" value="1"/>
</dbReference>
<feature type="domain" description="MOSC" evidence="7">
    <location>
        <begin position="18"/>
        <end position="143"/>
    </location>
</feature>
<evidence type="ECO:0000256" key="4">
    <source>
        <dbReference type="ARBA" id="ARBA00023150"/>
    </source>
</evidence>
<comment type="function">
    <text evidence="6">Catalyzes the adenylation of molybdopterin as part of the biosynthesis of the molybdenum-cofactor.</text>
</comment>
<dbReference type="PANTHER" id="PTHR43764:SF1">
    <property type="entry name" value="MOLYBDOPTERIN MOLYBDOTRANSFERASE"/>
    <property type="match status" value="1"/>
</dbReference>
<evidence type="ECO:0000259" key="7">
    <source>
        <dbReference type="PROSITE" id="PS51340"/>
    </source>
</evidence>
<proteinExistence type="predicted"/>
<dbReference type="InterPro" id="IPR051920">
    <property type="entry name" value="MPT_Adenylyltrnsfr/MoaC-Rel"/>
</dbReference>
<dbReference type="InterPro" id="IPR011037">
    <property type="entry name" value="Pyrv_Knase-like_insert_dom_sf"/>
</dbReference>
<dbReference type="PROSITE" id="PS51340">
    <property type="entry name" value="MOSC"/>
    <property type="match status" value="1"/>
</dbReference>
<gene>
    <name evidence="8" type="ORF">JIV24_18150</name>
</gene>
<name>A0ABS1HNL6_9BACT</name>
<dbReference type="Pfam" id="PF00994">
    <property type="entry name" value="MoCF_biosynth"/>
    <property type="match status" value="1"/>
</dbReference>
<accession>A0ABS1HNL6</accession>
<evidence type="ECO:0000313" key="9">
    <source>
        <dbReference type="Proteomes" id="UP000605676"/>
    </source>
</evidence>
<dbReference type="SUPFAM" id="SSF50800">
    <property type="entry name" value="PK beta-barrel domain-like"/>
    <property type="match status" value="1"/>
</dbReference>
<dbReference type="InterPro" id="IPR008284">
    <property type="entry name" value="MoCF_biosynth_CS"/>
</dbReference>
<comment type="caution">
    <text evidence="8">The sequence shown here is derived from an EMBL/GenBank/DDBJ whole genome shotgun (WGS) entry which is preliminary data.</text>
</comment>
<evidence type="ECO:0000256" key="6">
    <source>
        <dbReference type="ARBA" id="ARBA00058212"/>
    </source>
</evidence>
<dbReference type="EMBL" id="JAENRR010000060">
    <property type="protein sequence ID" value="MBK3519276.1"/>
    <property type="molecule type" value="Genomic_DNA"/>
</dbReference>
<dbReference type="Gene3D" id="3.40.980.10">
    <property type="entry name" value="MoaB/Mog-like domain"/>
    <property type="match status" value="1"/>
</dbReference>
<dbReference type="Proteomes" id="UP000605676">
    <property type="component" value="Unassembled WGS sequence"/>
</dbReference>
<sequence length="308" mass="34060">MKINIKSVNISQKKGTKKAPVNAIKLNDLGVAGDAHSGPWHRQVSLLGIESYQKTEDASGAKLKFGDFAENITTEGMEIHHTKIFDRFVGNGIELEVTQIGKKCHNGCEIKQLTGDCVMPKEGIFCRVISGGELKAEDVLEYVPRQIKVHVITLSDRAYEGIYEDMSGPYAETVMKAFFQENGRQYHIQRTILPDDEELIKKVMLESKAAPFDIVITTGGTGIGPRDNTPDIVKPLLDKEIPGIMEVVRVKYGLEKPNALLSRSIAGVMGHSLVYVLPGSVKAVKEYLNEITPTIEHSLRMLHVIDAH</sequence>
<dbReference type="InterPro" id="IPR036425">
    <property type="entry name" value="MoaB/Mog-like_dom_sf"/>
</dbReference>
<keyword evidence="4" id="KW-0501">Molybdenum cofactor biosynthesis</keyword>
<dbReference type="CDD" id="cd00886">
    <property type="entry name" value="MogA_MoaB"/>
    <property type="match status" value="1"/>
</dbReference>
<dbReference type="SMART" id="SM00852">
    <property type="entry name" value="MoCF_biosynth"/>
    <property type="match status" value="1"/>
</dbReference>
<organism evidence="8 9">
    <name type="scientific">Carboxylicivirga marina</name>
    <dbReference type="NCBI Taxonomy" id="2800988"/>
    <lineage>
        <taxon>Bacteria</taxon>
        <taxon>Pseudomonadati</taxon>
        <taxon>Bacteroidota</taxon>
        <taxon>Bacteroidia</taxon>
        <taxon>Marinilabiliales</taxon>
        <taxon>Marinilabiliaceae</taxon>
        <taxon>Carboxylicivirga</taxon>
    </lineage>
</organism>
<dbReference type="RefSeq" id="WP_200466497.1">
    <property type="nucleotide sequence ID" value="NZ_JAENRR010000060.1"/>
</dbReference>
<dbReference type="InterPro" id="IPR001453">
    <property type="entry name" value="MoaB/Mog_dom"/>
</dbReference>
<keyword evidence="9" id="KW-1185">Reference proteome</keyword>
<protein>
    <recommendedName>
        <fullName evidence="3">Molybdopterin adenylyltransferase</fullName>
        <ecNumber evidence="2">2.7.7.75</ecNumber>
    </recommendedName>
</protein>